<name>A0A348WDJ4_9RHOB</name>
<evidence type="ECO:0000256" key="1">
    <source>
        <dbReference type="ARBA" id="ARBA00022603"/>
    </source>
</evidence>
<dbReference type="InterPro" id="IPR007072">
    <property type="entry name" value="RNMT_CmcI"/>
</dbReference>
<dbReference type="AlphaFoldDB" id="A0A348WDJ4"/>
<dbReference type="GO" id="GO:0032259">
    <property type="term" value="P:methylation"/>
    <property type="evidence" value="ECO:0007669"/>
    <property type="project" value="UniProtKB-KW"/>
</dbReference>
<dbReference type="InterPro" id="IPR029063">
    <property type="entry name" value="SAM-dependent_MTases_sf"/>
</dbReference>
<dbReference type="GO" id="GO:0005886">
    <property type="term" value="C:plasma membrane"/>
    <property type="evidence" value="ECO:0007669"/>
    <property type="project" value="TreeGrafter"/>
</dbReference>
<dbReference type="PANTHER" id="PTHR40048">
    <property type="entry name" value="RHAMNOSYL O-METHYLTRANSFERASE"/>
    <property type="match status" value="1"/>
</dbReference>
<dbReference type="EMBL" id="DMVW01000118">
    <property type="protein sequence ID" value="HAR52606.1"/>
    <property type="molecule type" value="Genomic_DNA"/>
</dbReference>
<dbReference type="Pfam" id="PF04989">
    <property type="entry name" value="RMNT_CmcI"/>
    <property type="match status" value="1"/>
</dbReference>
<dbReference type="Proteomes" id="UP000264719">
    <property type="component" value="Unassembled WGS sequence"/>
</dbReference>
<accession>A0A348WDJ4</accession>
<dbReference type="GO" id="GO:0008168">
    <property type="term" value="F:methyltransferase activity"/>
    <property type="evidence" value="ECO:0007669"/>
    <property type="project" value="UniProtKB-KW"/>
</dbReference>
<protein>
    <submittedName>
        <fullName evidence="3">Cephalosporin hydroxylase</fullName>
    </submittedName>
</protein>
<proteinExistence type="predicted"/>
<organism evidence="3 4">
    <name type="scientific">Roseovarius nubinhibens</name>
    <dbReference type="NCBI Taxonomy" id="314263"/>
    <lineage>
        <taxon>Bacteria</taxon>
        <taxon>Pseudomonadati</taxon>
        <taxon>Pseudomonadota</taxon>
        <taxon>Alphaproteobacteria</taxon>
        <taxon>Rhodobacterales</taxon>
        <taxon>Roseobacteraceae</taxon>
        <taxon>Roseovarius</taxon>
    </lineage>
</organism>
<reference evidence="3 4" key="1">
    <citation type="journal article" date="2018" name="Nat. Biotechnol.">
        <title>A standardized bacterial taxonomy based on genome phylogeny substantially revises the tree of life.</title>
        <authorList>
            <person name="Parks D.H."/>
            <person name="Chuvochina M."/>
            <person name="Waite D.W."/>
            <person name="Rinke C."/>
            <person name="Skarshewski A."/>
            <person name="Chaumeil P.A."/>
            <person name="Hugenholtz P."/>
        </authorList>
    </citation>
    <scope>NUCLEOTIDE SEQUENCE [LARGE SCALE GENOMIC DNA]</scope>
    <source>
        <strain evidence="3">UBA9169</strain>
    </source>
</reference>
<sequence>MTHSDDREEFERNKIEQSLELGKDEALFERSKKMALELDTYDYSYLWSWMGVPIIQFPADVMATQEVIWNTKPDVIIETGVARGGSVIFMASLLEVIGKGKVIGVDIDIRAHNRESIENHPMSKRVTLIEGGSVDDDLLERVRAEIPDGARVMVVLDSDHSRDHVLAECRAYGPMVTEGCYLVVADTLVGHLTEDEAPKKRSQVWYKGNEPLSALKDYLDETDRFEVDPVLNGKLVLSSSPGGYLKCRKA</sequence>
<evidence type="ECO:0000313" key="3">
    <source>
        <dbReference type="EMBL" id="HAR52606.1"/>
    </source>
</evidence>
<dbReference type="SUPFAM" id="SSF53335">
    <property type="entry name" value="S-adenosyl-L-methionine-dependent methyltransferases"/>
    <property type="match status" value="1"/>
</dbReference>
<keyword evidence="1" id="KW-0489">Methyltransferase</keyword>
<dbReference type="RefSeq" id="WP_339852389.1">
    <property type="nucleotide sequence ID" value="NZ_CAXAXR010000003.1"/>
</dbReference>
<dbReference type="GO" id="GO:0008610">
    <property type="term" value="P:lipid biosynthetic process"/>
    <property type="evidence" value="ECO:0007669"/>
    <property type="project" value="InterPro"/>
</dbReference>
<keyword evidence="2" id="KW-0808">Transferase</keyword>
<comment type="caution">
    <text evidence="3">The sequence shown here is derived from an EMBL/GenBank/DDBJ whole genome shotgun (WGS) entry which is preliminary data.</text>
</comment>
<dbReference type="GO" id="GO:0071770">
    <property type="term" value="P:DIM/DIP cell wall layer assembly"/>
    <property type="evidence" value="ECO:0007669"/>
    <property type="project" value="TreeGrafter"/>
</dbReference>
<evidence type="ECO:0000256" key="2">
    <source>
        <dbReference type="ARBA" id="ARBA00022679"/>
    </source>
</evidence>
<dbReference type="PANTHER" id="PTHR40048:SF1">
    <property type="entry name" value="RHAMNOSYL O-METHYLTRANSFERASE"/>
    <property type="match status" value="1"/>
</dbReference>
<dbReference type="Gene3D" id="3.40.50.150">
    <property type="entry name" value="Vaccinia Virus protein VP39"/>
    <property type="match status" value="1"/>
</dbReference>
<evidence type="ECO:0000313" key="4">
    <source>
        <dbReference type="Proteomes" id="UP000264719"/>
    </source>
</evidence>
<gene>
    <name evidence="3" type="ORF">DCS45_12130</name>
</gene>